<dbReference type="AlphaFoldDB" id="A0A2Z2MPG2"/>
<feature type="transmembrane region" description="Helical" evidence="1">
    <location>
        <begin position="12"/>
        <end position="34"/>
    </location>
</feature>
<reference evidence="2 3" key="1">
    <citation type="submission" date="2016-03" db="EMBL/GenBank/DDBJ databases">
        <title>Complete genome sequence of Thermococcus profundus strain DT5432.</title>
        <authorList>
            <person name="Oger P.M."/>
        </authorList>
    </citation>
    <scope>NUCLEOTIDE SEQUENCE [LARGE SCALE GENOMIC DNA]</scope>
    <source>
        <strain evidence="2 3">DT 5432</strain>
    </source>
</reference>
<name>A0A2Z2MPG2_THEPR</name>
<evidence type="ECO:0000313" key="3">
    <source>
        <dbReference type="Proteomes" id="UP000250179"/>
    </source>
</evidence>
<keyword evidence="1" id="KW-0472">Membrane</keyword>
<dbReference type="OrthoDB" id="86211at2157"/>
<keyword evidence="1" id="KW-0812">Transmembrane</keyword>
<dbReference type="KEGG" id="tprf:A3L09_08645"/>
<evidence type="ECO:0008006" key="4">
    <source>
        <dbReference type="Google" id="ProtNLM"/>
    </source>
</evidence>
<sequence length="149" mass="16621">MMPIYSETVMSWKMLLIMLPAFISMALGIGASYLTGEDVTPLLVIFLPVMVIVLDMMQLRIEIDEEKLKIRSALGLLGRKTIRLDEIKLVRISKGWMSCSGMIHYTYPGKACVLVERTRGWSVSFTTNRPGELAKTLRTLGVPVVGGFP</sequence>
<dbReference type="Proteomes" id="UP000250179">
    <property type="component" value="Chromosome"/>
</dbReference>
<gene>
    <name evidence="2" type="ORF">A3L09_08645</name>
</gene>
<proteinExistence type="predicted"/>
<feature type="transmembrane region" description="Helical" evidence="1">
    <location>
        <begin position="40"/>
        <end position="61"/>
    </location>
</feature>
<accession>A0A2Z2MPG2</accession>
<dbReference type="EMBL" id="CP014862">
    <property type="protein sequence ID" value="ASJ03778.1"/>
    <property type="molecule type" value="Genomic_DNA"/>
</dbReference>
<keyword evidence="1" id="KW-1133">Transmembrane helix</keyword>
<keyword evidence="3" id="KW-1185">Reference proteome</keyword>
<organism evidence="2 3">
    <name type="scientific">Thermococcus profundus</name>
    <dbReference type="NCBI Taxonomy" id="49899"/>
    <lineage>
        <taxon>Archaea</taxon>
        <taxon>Methanobacteriati</taxon>
        <taxon>Methanobacteriota</taxon>
        <taxon>Thermococci</taxon>
        <taxon>Thermococcales</taxon>
        <taxon>Thermococcaceae</taxon>
        <taxon>Thermococcus</taxon>
    </lineage>
</organism>
<evidence type="ECO:0000256" key="1">
    <source>
        <dbReference type="SAM" id="Phobius"/>
    </source>
</evidence>
<protein>
    <recommendedName>
        <fullName evidence="4">DUF304 domain-containing protein</fullName>
    </recommendedName>
</protein>
<evidence type="ECO:0000313" key="2">
    <source>
        <dbReference type="EMBL" id="ASJ03778.1"/>
    </source>
</evidence>